<reference evidence="2 3" key="1">
    <citation type="journal article" date="2022" name="Nat. Plants">
        <title>Genomes of leafy and leafless Platanthera orchids illuminate the evolution of mycoheterotrophy.</title>
        <authorList>
            <person name="Li M.H."/>
            <person name="Liu K.W."/>
            <person name="Li Z."/>
            <person name="Lu H.C."/>
            <person name="Ye Q.L."/>
            <person name="Zhang D."/>
            <person name="Wang J.Y."/>
            <person name="Li Y.F."/>
            <person name="Zhong Z.M."/>
            <person name="Liu X."/>
            <person name="Yu X."/>
            <person name="Liu D.K."/>
            <person name="Tu X.D."/>
            <person name="Liu B."/>
            <person name="Hao Y."/>
            <person name="Liao X.Y."/>
            <person name="Jiang Y.T."/>
            <person name="Sun W.H."/>
            <person name="Chen J."/>
            <person name="Chen Y.Q."/>
            <person name="Ai Y."/>
            <person name="Zhai J.W."/>
            <person name="Wu S.S."/>
            <person name="Zhou Z."/>
            <person name="Hsiao Y.Y."/>
            <person name="Wu W.L."/>
            <person name="Chen Y.Y."/>
            <person name="Lin Y.F."/>
            <person name="Hsu J.L."/>
            <person name="Li C.Y."/>
            <person name="Wang Z.W."/>
            <person name="Zhao X."/>
            <person name="Zhong W.Y."/>
            <person name="Ma X.K."/>
            <person name="Ma L."/>
            <person name="Huang J."/>
            <person name="Chen G.Z."/>
            <person name="Huang M.Z."/>
            <person name="Huang L."/>
            <person name="Peng D.H."/>
            <person name="Luo Y.B."/>
            <person name="Zou S.Q."/>
            <person name="Chen S.P."/>
            <person name="Lan S."/>
            <person name="Tsai W.C."/>
            <person name="Van de Peer Y."/>
            <person name="Liu Z.J."/>
        </authorList>
    </citation>
    <scope>NUCLEOTIDE SEQUENCE [LARGE SCALE GENOMIC DNA]</scope>
    <source>
        <strain evidence="2">Lor287</strain>
    </source>
</reference>
<keyword evidence="3" id="KW-1185">Reference proteome</keyword>
<sequence length="123" mass="13643">MEPLEGKAQSTPVPSESALKNPRPGENTLKKELWTKFQAVSMGRMSYTDSVPQEAPKKDFLDLLEEDDVAGRLREKKKKNILKGAEKDPKNVDATPSKEGEHLRSLEETISDARGIGVGIRLL</sequence>
<name>A0AAP0BPU3_9ASPA</name>
<feature type="region of interest" description="Disordered" evidence="1">
    <location>
        <begin position="81"/>
        <end position="106"/>
    </location>
</feature>
<accession>A0AAP0BPU3</accession>
<feature type="region of interest" description="Disordered" evidence="1">
    <location>
        <begin position="1"/>
        <end position="32"/>
    </location>
</feature>
<protein>
    <submittedName>
        <fullName evidence="2">Uncharacterized protein</fullName>
    </submittedName>
</protein>
<comment type="caution">
    <text evidence="2">The sequence shown here is derived from an EMBL/GenBank/DDBJ whole genome shotgun (WGS) entry which is preliminary data.</text>
</comment>
<dbReference type="EMBL" id="JBBWWQ010000006">
    <property type="protein sequence ID" value="KAK8945176.1"/>
    <property type="molecule type" value="Genomic_DNA"/>
</dbReference>
<dbReference type="AlphaFoldDB" id="A0AAP0BPU3"/>
<dbReference type="Proteomes" id="UP001418222">
    <property type="component" value="Unassembled WGS sequence"/>
</dbReference>
<feature type="compositionally biased region" description="Basic and acidic residues" evidence="1">
    <location>
        <begin position="84"/>
        <end position="106"/>
    </location>
</feature>
<dbReference type="PANTHER" id="PTHR37238">
    <property type="entry name" value="OS05G0532500 PROTEIN"/>
    <property type="match status" value="1"/>
</dbReference>
<proteinExistence type="predicted"/>
<organism evidence="2 3">
    <name type="scientific">Platanthera zijinensis</name>
    <dbReference type="NCBI Taxonomy" id="2320716"/>
    <lineage>
        <taxon>Eukaryota</taxon>
        <taxon>Viridiplantae</taxon>
        <taxon>Streptophyta</taxon>
        <taxon>Embryophyta</taxon>
        <taxon>Tracheophyta</taxon>
        <taxon>Spermatophyta</taxon>
        <taxon>Magnoliopsida</taxon>
        <taxon>Liliopsida</taxon>
        <taxon>Asparagales</taxon>
        <taxon>Orchidaceae</taxon>
        <taxon>Orchidoideae</taxon>
        <taxon>Orchideae</taxon>
        <taxon>Orchidinae</taxon>
        <taxon>Platanthera</taxon>
    </lineage>
</organism>
<evidence type="ECO:0000256" key="1">
    <source>
        <dbReference type="SAM" id="MobiDB-lite"/>
    </source>
</evidence>
<evidence type="ECO:0000313" key="3">
    <source>
        <dbReference type="Proteomes" id="UP001418222"/>
    </source>
</evidence>
<gene>
    <name evidence="2" type="ORF">KSP39_PZI007564</name>
</gene>
<evidence type="ECO:0000313" key="2">
    <source>
        <dbReference type="EMBL" id="KAK8945176.1"/>
    </source>
</evidence>